<name>A0A485LMF6_9STRA</name>
<dbReference type="OrthoDB" id="102260at2759"/>
<reference evidence="11 12" key="1">
    <citation type="submission" date="2019-03" db="EMBL/GenBank/DDBJ databases">
        <authorList>
            <person name="Gaulin E."/>
            <person name="Dumas B."/>
        </authorList>
    </citation>
    <scope>NUCLEOTIDE SEQUENCE [LARGE SCALE GENOMIC DNA]</scope>
    <source>
        <strain evidence="11">CBS 568.67</strain>
    </source>
</reference>
<evidence type="ECO:0000256" key="3">
    <source>
        <dbReference type="ARBA" id="ARBA00022692"/>
    </source>
</evidence>
<gene>
    <name evidence="11" type="primary">Aste57867_23161</name>
    <name evidence="10" type="ORF">As57867_023090</name>
    <name evidence="11" type="ORF">ASTE57867_23161</name>
</gene>
<comment type="subcellular location">
    <subcellularLocation>
        <location evidence="1">Membrane</location>
        <topology evidence="1">Multi-pass membrane protein</topology>
    </subcellularLocation>
</comment>
<comment type="similarity">
    <text evidence="2">Belongs to the TMEM198 family.</text>
</comment>
<evidence type="ECO:0000256" key="6">
    <source>
        <dbReference type="ARBA" id="ARBA00049737"/>
    </source>
</evidence>
<feature type="transmembrane region" description="Helical" evidence="7">
    <location>
        <begin position="234"/>
        <end position="253"/>
    </location>
</feature>
<feature type="chain" id="PRO_5033829030" description="Transmembrane protein 198" evidence="8">
    <location>
        <begin position="23"/>
        <end position="290"/>
    </location>
</feature>
<keyword evidence="12" id="KW-1185">Reference proteome</keyword>
<feature type="signal peptide" evidence="8">
    <location>
        <begin position="1"/>
        <end position="22"/>
    </location>
</feature>
<dbReference type="EMBL" id="VJMH01007229">
    <property type="protein sequence ID" value="KAF0684917.1"/>
    <property type="molecule type" value="Genomic_DNA"/>
</dbReference>
<evidence type="ECO:0000313" key="10">
    <source>
        <dbReference type="EMBL" id="KAF0684917.1"/>
    </source>
</evidence>
<feature type="transmembrane region" description="Helical" evidence="7">
    <location>
        <begin position="105"/>
        <end position="123"/>
    </location>
</feature>
<proteinExistence type="inferred from homology"/>
<dbReference type="AlphaFoldDB" id="A0A485LMF6"/>
<evidence type="ECO:0000313" key="11">
    <source>
        <dbReference type="EMBL" id="VFT99809.1"/>
    </source>
</evidence>
<evidence type="ECO:0000256" key="4">
    <source>
        <dbReference type="ARBA" id="ARBA00022989"/>
    </source>
</evidence>
<dbReference type="Pfam" id="PF13886">
    <property type="entry name" value="TM7S3_TM198"/>
    <property type="match status" value="1"/>
</dbReference>
<evidence type="ECO:0000256" key="8">
    <source>
        <dbReference type="SAM" id="SignalP"/>
    </source>
</evidence>
<evidence type="ECO:0000256" key="1">
    <source>
        <dbReference type="ARBA" id="ARBA00004141"/>
    </source>
</evidence>
<keyword evidence="4 7" id="KW-1133">Transmembrane helix</keyword>
<reference evidence="10" key="2">
    <citation type="submission" date="2019-06" db="EMBL/GenBank/DDBJ databases">
        <title>Genomics analysis of Aphanomyces spp. identifies a new class of oomycete effector associated with host adaptation.</title>
        <authorList>
            <person name="Gaulin E."/>
        </authorList>
    </citation>
    <scope>NUCLEOTIDE SEQUENCE</scope>
    <source>
        <strain evidence="10">CBS 578.67</strain>
    </source>
</reference>
<dbReference type="PANTHER" id="PTHR31247:SF5">
    <property type="entry name" value="DUF4203 DOMAIN-CONTAINING PROTEIN"/>
    <property type="match status" value="1"/>
</dbReference>
<accession>A0A485LMF6</accession>
<evidence type="ECO:0000313" key="12">
    <source>
        <dbReference type="Proteomes" id="UP000332933"/>
    </source>
</evidence>
<dbReference type="InterPro" id="IPR025256">
    <property type="entry name" value="TM7S3/TM198-like_dom"/>
</dbReference>
<dbReference type="EMBL" id="CAADRA010007255">
    <property type="protein sequence ID" value="VFT99809.1"/>
    <property type="molecule type" value="Genomic_DNA"/>
</dbReference>
<sequence>MSRRISLLPLAALFFVLQCVLADTPTPATTTSLHQTANDLFASAKGITLGPGIVATAAIIGGVFVALWGYKLFRPVMFICGFSAGAILGYMLAERLFINKDYFETAAWIMFAVCGLIAGAIVMNIWTWGIFLVGAAAGALLGFHVNTSFGYLIYPSSPQTSLWIFVIVFGLIGGFLASFFERPALIVATSFFGAAAAVWGVGYFAGQYPNSADLEQWRTQAANGNFQYNLPRAWWYYLAGTIVFFLVAMYFQFNKSALGIFHENPKKRRAAANAEYTTATPTRGNPISHV</sequence>
<dbReference type="GO" id="GO:0005886">
    <property type="term" value="C:plasma membrane"/>
    <property type="evidence" value="ECO:0007669"/>
    <property type="project" value="TreeGrafter"/>
</dbReference>
<dbReference type="Proteomes" id="UP000332933">
    <property type="component" value="Unassembled WGS sequence"/>
</dbReference>
<keyword evidence="3 7" id="KW-0812">Transmembrane</keyword>
<evidence type="ECO:0000256" key="7">
    <source>
        <dbReference type="SAM" id="Phobius"/>
    </source>
</evidence>
<protein>
    <recommendedName>
        <fullName evidence="6">Transmembrane protein 198</fullName>
    </recommendedName>
</protein>
<dbReference type="PANTHER" id="PTHR31247">
    <property type="entry name" value="TRANSMEMBRANE PROTEIN 198 FAMILY MEMBER"/>
    <property type="match status" value="1"/>
</dbReference>
<feature type="transmembrane region" description="Helical" evidence="7">
    <location>
        <begin position="184"/>
        <end position="205"/>
    </location>
</feature>
<organism evidence="11 12">
    <name type="scientific">Aphanomyces stellatus</name>
    <dbReference type="NCBI Taxonomy" id="120398"/>
    <lineage>
        <taxon>Eukaryota</taxon>
        <taxon>Sar</taxon>
        <taxon>Stramenopiles</taxon>
        <taxon>Oomycota</taxon>
        <taxon>Saprolegniomycetes</taxon>
        <taxon>Saprolegniales</taxon>
        <taxon>Verrucalvaceae</taxon>
        <taxon>Aphanomyces</taxon>
    </lineage>
</organism>
<feature type="transmembrane region" description="Helical" evidence="7">
    <location>
        <begin position="130"/>
        <end position="154"/>
    </location>
</feature>
<feature type="domain" description="TM7S3/TM198-like" evidence="9">
    <location>
        <begin position="56"/>
        <end position="253"/>
    </location>
</feature>
<evidence type="ECO:0000256" key="5">
    <source>
        <dbReference type="ARBA" id="ARBA00023136"/>
    </source>
</evidence>
<feature type="transmembrane region" description="Helical" evidence="7">
    <location>
        <begin position="46"/>
        <end position="69"/>
    </location>
</feature>
<feature type="transmembrane region" description="Helical" evidence="7">
    <location>
        <begin position="160"/>
        <end position="177"/>
    </location>
</feature>
<keyword evidence="8" id="KW-0732">Signal</keyword>
<dbReference type="InterPro" id="IPR040236">
    <property type="entry name" value="TMEM198"/>
</dbReference>
<keyword evidence="5 7" id="KW-0472">Membrane</keyword>
<evidence type="ECO:0000259" key="9">
    <source>
        <dbReference type="Pfam" id="PF13886"/>
    </source>
</evidence>
<feature type="transmembrane region" description="Helical" evidence="7">
    <location>
        <begin position="76"/>
        <end position="93"/>
    </location>
</feature>
<evidence type="ECO:0000256" key="2">
    <source>
        <dbReference type="ARBA" id="ARBA00006244"/>
    </source>
</evidence>